<evidence type="ECO:0000259" key="4">
    <source>
        <dbReference type="PROSITE" id="PS50887"/>
    </source>
</evidence>
<dbReference type="Pfam" id="PF00990">
    <property type="entry name" value="GGDEF"/>
    <property type="match status" value="1"/>
</dbReference>
<evidence type="ECO:0000256" key="2">
    <source>
        <dbReference type="SAM" id="Phobius"/>
    </source>
</evidence>
<dbReference type="STRING" id="32040.SAMN04489710_104404"/>
<feature type="transmembrane region" description="Helical" evidence="2">
    <location>
        <begin position="15"/>
        <end position="43"/>
    </location>
</feature>
<dbReference type="InterPro" id="IPR000160">
    <property type="entry name" value="GGDEF_dom"/>
</dbReference>
<dbReference type="RefSeq" id="WP_092951072.1">
    <property type="nucleotide sequence ID" value="NZ_FOMQ01000004.1"/>
</dbReference>
<dbReference type="InterPro" id="IPR052155">
    <property type="entry name" value="Biofilm_reg_signaling"/>
</dbReference>
<dbReference type="Pfam" id="PF08448">
    <property type="entry name" value="PAS_4"/>
    <property type="match status" value="1"/>
</dbReference>
<keyword evidence="2" id="KW-0812">Transmembrane</keyword>
<dbReference type="SUPFAM" id="SSF55785">
    <property type="entry name" value="PYP-like sensor domain (PAS domain)"/>
    <property type="match status" value="1"/>
</dbReference>
<evidence type="ECO:0000256" key="1">
    <source>
        <dbReference type="SAM" id="MobiDB-lite"/>
    </source>
</evidence>
<dbReference type="PANTHER" id="PTHR44757:SF2">
    <property type="entry name" value="BIOFILM ARCHITECTURE MAINTENANCE PROTEIN MBAA"/>
    <property type="match status" value="1"/>
</dbReference>
<dbReference type="OrthoDB" id="9813903at2"/>
<evidence type="ECO:0000313" key="5">
    <source>
        <dbReference type="EMBL" id="SFD67023.1"/>
    </source>
</evidence>
<evidence type="ECO:0000313" key="6">
    <source>
        <dbReference type="Proteomes" id="UP000199517"/>
    </source>
</evidence>
<keyword evidence="6" id="KW-1185">Reference proteome</keyword>
<dbReference type="NCBIfam" id="TIGR00254">
    <property type="entry name" value="GGDEF"/>
    <property type="match status" value="1"/>
</dbReference>
<dbReference type="CDD" id="cd01949">
    <property type="entry name" value="GGDEF"/>
    <property type="match status" value="1"/>
</dbReference>
<dbReference type="EMBL" id="FOMQ01000004">
    <property type="protein sequence ID" value="SFD67023.1"/>
    <property type="molecule type" value="Genomic_DNA"/>
</dbReference>
<dbReference type="InterPro" id="IPR013656">
    <property type="entry name" value="PAS_4"/>
</dbReference>
<dbReference type="PANTHER" id="PTHR44757">
    <property type="entry name" value="DIGUANYLATE CYCLASE DGCP"/>
    <property type="match status" value="1"/>
</dbReference>
<dbReference type="InterPro" id="IPR029787">
    <property type="entry name" value="Nucleotide_cyclase"/>
</dbReference>
<dbReference type="CDD" id="cd00130">
    <property type="entry name" value="PAS"/>
    <property type="match status" value="1"/>
</dbReference>
<dbReference type="AlphaFoldDB" id="A0A1I1UE23"/>
<dbReference type="Proteomes" id="UP000199517">
    <property type="component" value="Unassembled WGS sequence"/>
</dbReference>
<accession>A0A1I1UE23</accession>
<dbReference type="InterPro" id="IPR000014">
    <property type="entry name" value="PAS"/>
</dbReference>
<dbReference type="InterPro" id="IPR043128">
    <property type="entry name" value="Rev_trsase/Diguanyl_cyclase"/>
</dbReference>
<keyword evidence="2" id="KW-0472">Membrane</keyword>
<keyword evidence="2" id="KW-1133">Transmembrane helix</keyword>
<evidence type="ECO:0000259" key="3">
    <source>
        <dbReference type="PROSITE" id="PS50112"/>
    </source>
</evidence>
<sequence length="552" mass="59846">MTLDAASASPLRSRIWPFVAIVMLQVLLASGSIYVLSAVRAFVAGESQWSKAQKDAIHRLDHYIVSGDRQSYDRFREALQIPQADQEARELLETPDPDMDKVFDAVVRGGNHPEDAGALIWMLRNLQHHALLREPLNHWRVGDRYLHDLAVLAEEVRDRHENGDAPDAPSVQRWQRALQDIDAGASPAASDFSEAMGRSSRRIVAWLLWLNGTAAFVLVALALWQLRRARLHRRRSADALAQERARGDATLAAVADPLLRVDAQGRIEAANPAAQRLLGRSAPALQGQAVEELLAFAPEPGVLDAEPVTRQWLARLLHGAPFPGADRIHHLYPPAGPPLPVRLGGGPLLRDGVSTGAVLTLHDSRREAQTSERLDWHATHDALTGLLHRQAFIAEMASVLEQHRAANAAGGLLHLHLDALKAINEAHGHMAGDELLASAARVLQADRNTQALPARLGGAEFAVLLPGSRAAVQETAERLGNALRNMEVPWHTDRLRTTASIGMAYLTADVVTVEEALQAARQACGAVRRQGGDGVGPWAPAGKPHSPGPSPV</sequence>
<organism evidence="5 6">
    <name type="scientific">Paracidovorax konjaci</name>
    <dbReference type="NCBI Taxonomy" id="32040"/>
    <lineage>
        <taxon>Bacteria</taxon>
        <taxon>Pseudomonadati</taxon>
        <taxon>Pseudomonadota</taxon>
        <taxon>Betaproteobacteria</taxon>
        <taxon>Burkholderiales</taxon>
        <taxon>Comamonadaceae</taxon>
        <taxon>Paracidovorax</taxon>
    </lineage>
</organism>
<reference evidence="6" key="1">
    <citation type="submission" date="2016-10" db="EMBL/GenBank/DDBJ databases">
        <authorList>
            <person name="Varghese N."/>
            <person name="Submissions S."/>
        </authorList>
    </citation>
    <scope>NUCLEOTIDE SEQUENCE [LARGE SCALE GENOMIC DNA]</scope>
    <source>
        <strain evidence="6">DSM 7481</strain>
    </source>
</reference>
<feature type="region of interest" description="Disordered" evidence="1">
    <location>
        <begin position="528"/>
        <end position="552"/>
    </location>
</feature>
<feature type="transmembrane region" description="Helical" evidence="2">
    <location>
        <begin position="203"/>
        <end position="226"/>
    </location>
</feature>
<gene>
    <name evidence="5" type="ORF">SAMN04489710_104404</name>
</gene>
<name>A0A1I1UE23_9BURK</name>
<dbReference type="PROSITE" id="PS50887">
    <property type="entry name" value="GGDEF"/>
    <property type="match status" value="1"/>
</dbReference>
<dbReference type="Gene3D" id="3.30.70.270">
    <property type="match status" value="1"/>
</dbReference>
<dbReference type="SUPFAM" id="SSF55073">
    <property type="entry name" value="Nucleotide cyclase"/>
    <property type="match status" value="1"/>
</dbReference>
<dbReference type="PROSITE" id="PS50112">
    <property type="entry name" value="PAS"/>
    <property type="match status" value="1"/>
</dbReference>
<protein>
    <submittedName>
        <fullName evidence="5">Diguanylate cyclase (GGDEF) domain-containing protein</fullName>
    </submittedName>
</protein>
<feature type="domain" description="GGDEF" evidence="4">
    <location>
        <begin position="408"/>
        <end position="540"/>
    </location>
</feature>
<dbReference type="InterPro" id="IPR035965">
    <property type="entry name" value="PAS-like_dom_sf"/>
</dbReference>
<proteinExistence type="predicted"/>
<dbReference type="Gene3D" id="3.30.450.20">
    <property type="entry name" value="PAS domain"/>
    <property type="match status" value="1"/>
</dbReference>
<feature type="domain" description="PAS" evidence="3">
    <location>
        <begin position="243"/>
        <end position="294"/>
    </location>
</feature>
<dbReference type="SMART" id="SM00267">
    <property type="entry name" value="GGDEF"/>
    <property type="match status" value="1"/>
</dbReference>
<dbReference type="SMART" id="SM00091">
    <property type="entry name" value="PAS"/>
    <property type="match status" value="1"/>
</dbReference>